<comment type="caution">
    <text evidence="1">The sequence shown here is derived from an EMBL/GenBank/DDBJ whole genome shotgun (WGS) entry which is preliminary data.</text>
</comment>
<dbReference type="Gene3D" id="3.30.2020.40">
    <property type="entry name" value="Uncharacterised protein PF10387, DUF2442"/>
    <property type="match status" value="1"/>
</dbReference>
<dbReference type="AlphaFoldDB" id="A0A1S8CHB4"/>
<protein>
    <recommendedName>
        <fullName evidence="3">DUF2442 domain-containing protein</fullName>
    </recommendedName>
</protein>
<accession>A0A1S8CHB4</accession>
<dbReference type="STRING" id="2034155.BMI79_17220"/>
<name>A0A1S8CHB4_9GAMM</name>
<evidence type="ECO:0000313" key="2">
    <source>
        <dbReference type="Proteomes" id="UP000216021"/>
    </source>
</evidence>
<dbReference type="OrthoDB" id="9807561at2"/>
<organism evidence="1 2">
    <name type="scientific">Serratia oryzae</name>
    <dbReference type="NCBI Taxonomy" id="2034155"/>
    <lineage>
        <taxon>Bacteria</taxon>
        <taxon>Pseudomonadati</taxon>
        <taxon>Pseudomonadota</taxon>
        <taxon>Gammaproteobacteria</taxon>
        <taxon>Enterobacterales</taxon>
        <taxon>Yersiniaceae</taxon>
        <taxon>Serratia</taxon>
    </lineage>
</organism>
<dbReference type="RefSeq" id="WP_076943427.1">
    <property type="nucleotide sequence ID" value="NZ_MOXD01000010.1"/>
</dbReference>
<evidence type="ECO:0008006" key="3">
    <source>
        <dbReference type="Google" id="ProtNLM"/>
    </source>
</evidence>
<evidence type="ECO:0000313" key="1">
    <source>
        <dbReference type="EMBL" id="OMQ20858.1"/>
    </source>
</evidence>
<sequence length="82" mass="9344">MTISAKSVRFDELNMWVELNDARTIGVPLAWFPRLLQASAEQLANYELSARGIHWEELDEDISVEGLLKGWGDITRRPHHAA</sequence>
<keyword evidence="2" id="KW-1185">Reference proteome</keyword>
<dbReference type="Pfam" id="PF10387">
    <property type="entry name" value="DUF2442"/>
    <property type="match status" value="1"/>
</dbReference>
<dbReference type="EMBL" id="MOXD01000010">
    <property type="protein sequence ID" value="OMQ20858.1"/>
    <property type="molecule type" value="Genomic_DNA"/>
</dbReference>
<reference evidence="1 2" key="1">
    <citation type="submission" date="2016-11" db="EMBL/GenBank/DDBJ databases">
        <title>Rahnella oryzae sp. nov., isolated from rice root.</title>
        <authorList>
            <person name="Zhang X.-X."/>
            <person name="Zhang J."/>
        </authorList>
    </citation>
    <scope>NUCLEOTIDE SEQUENCE [LARGE SCALE GENOMIC DNA]</scope>
    <source>
        <strain evidence="1 2">J11-6</strain>
    </source>
</reference>
<gene>
    <name evidence="1" type="ORF">BMI79_17220</name>
</gene>
<dbReference type="Proteomes" id="UP000216021">
    <property type="component" value="Unassembled WGS sequence"/>
</dbReference>
<proteinExistence type="predicted"/>
<dbReference type="InterPro" id="IPR018841">
    <property type="entry name" value="DUF2442"/>
</dbReference>